<name>A0A318UBZ7_9SPHI</name>
<evidence type="ECO:0000259" key="3">
    <source>
        <dbReference type="SMART" id="SM00858"/>
    </source>
</evidence>
<dbReference type="PANTHER" id="PTHR30536:SF5">
    <property type="entry name" value="ALTRONATE DEHYDRATASE"/>
    <property type="match status" value="1"/>
</dbReference>
<dbReference type="GO" id="GO:0016829">
    <property type="term" value="F:lyase activity"/>
    <property type="evidence" value="ECO:0007669"/>
    <property type="project" value="UniProtKB-KW"/>
</dbReference>
<dbReference type="Pfam" id="PF04295">
    <property type="entry name" value="GD_AH_second"/>
    <property type="match status" value="1"/>
</dbReference>
<dbReference type="Pfam" id="PF08666">
    <property type="entry name" value="SAF"/>
    <property type="match status" value="1"/>
</dbReference>
<dbReference type="PANTHER" id="PTHR30536">
    <property type="entry name" value="ALTRONATE/GALACTARATE DEHYDRATASE"/>
    <property type="match status" value="1"/>
</dbReference>
<dbReference type="InterPro" id="IPR048332">
    <property type="entry name" value="GD_AH_C"/>
</dbReference>
<feature type="domain" description="SAF" evidence="3">
    <location>
        <begin position="16"/>
        <end position="87"/>
    </location>
</feature>
<dbReference type="Proteomes" id="UP000248198">
    <property type="component" value="Unassembled WGS sequence"/>
</dbReference>
<comment type="similarity">
    <text evidence="1">Belongs to the UxaA family.</text>
</comment>
<organism evidence="4 5">
    <name type="scientific">Pedobacter nutrimenti</name>
    <dbReference type="NCBI Taxonomy" id="1241337"/>
    <lineage>
        <taxon>Bacteria</taxon>
        <taxon>Pseudomonadati</taxon>
        <taxon>Bacteroidota</taxon>
        <taxon>Sphingobacteriia</taxon>
        <taxon>Sphingobacteriales</taxon>
        <taxon>Sphingobacteriaceae</taxon>
        <taxon>Pedobacter</taxon>
    </lineage>
</organism>
<accession>A0A318UBZ7</accession>
<dbReference type="OrthoDB" id="9804574at2"/>
<dbReference type="InterPro" id="IPR044144">
    <property type="entry name" value="SAF_UxaA/GarD"/>
</dbReference>
<dbReference type="InterPro" id="IPR013974">
    <property type="entry name" value="SAF"/>
</dbReference>
<dbReference type="EMBL" id="QKLU01000005">
    <property type="protein sequence ID" value="PYF72762.1"/>
    <property type="molecule type" value="Genomic_DNA"/>
</dbReference>
<evidence type="ECO:0000313" key="5">
    <source>
        <dbReference type="Proteomes" id="UP000248198"/>
    </source>
</evidence>
<dbReference type="RefSeq" id="WP_110832497.1">
    <property type="nucleotide sequence ID" value="NZ_QKLU01000005.1"/>
</dbReference>
<gene>
    <name evidence="4" type="ORF">B0O44_105132</name>
</gene>
<dbReference type="CDD" id="cd11613">
    <property type="entry name" value="SAF_AH_GD"/>
    <property type="match status" value="1"/>
</dbReference>
<dbReference type="InterPro" id="IPR007392">
    <property type="entry name" value="GD_AH_second"/>
</dbReference>
<evidence type="ECO:0000256" key="1">
    <source>
        <dbReference type="ARBA" id="ARBA00010986"/>
    </source>
</evidence>
<dbReference type="Gene3D" id="2.30.130.110">
    <property type="match status" value="1"/>
</dbReference>
<dbReference type="SMART" id="SM00858">
    <property type="entry name" value="SAF"/>
    <property type="match status" value="1"/>
</dbReference>
<dbReference type="AlphaFoldDB" id="A0A318UBZ7"/>
<dbReference type="GO" id="GO:0019698">
    <property type="term" value="P:D-galacturonate catabolic process"/>
    <property type="evidence" value="ECO:0007669"/>
    <property type="project" value="TreeGrafter"/>
</dbReference>
<evidence type="ECO:0000256" key="2">
    <source>
        <dbReference type="ARBA" id="ARBA00023239"/>
    </source>
</evidence>
<reference evidence="4 5" key="1">
    <citation type="submission" date="2018-06" db="EMBL/GenBank/DDBJ databases">
        <title>Genomic Encyclopedia of Archaeal and Bacterial Type Strains, Phase II (KMG-II): from individual species to whole genera.</title>
        <authorList>
            <person name="Goeker M."/>
        </authorList>
    </citation>
    <scope>NUCLEOTIDE SEQUENCE [LARGE SCALE GENOMIC DNA]</scope>
    <source>
        <strain evidence="4 5">DSM 27372</strain>
    </source>
</reference>
<keyword evidence="4" id="KW-0378">Hydrolase</keyword>
<comment type="caution">
    <text evidence="4">The sequence shown here is derived from an EMBL/GenBank/DDBJ whole genome shotgun (WGS) entry which is preliminary data.</text>
</comment>
<keyword evidence="2" id="KW-0456">Lyase</keyword>
<dbReference type="InterPro" id="IPR052172">
    <property type="entry name" value="UxaA_altronate/galactarate_dh"/>
</dbReference>
<dbReference type="GO" id="GO:0016787">
    <property type="term" value="F:hydrolase activity"/>
    <property type="evidence" value="ECO:0007669"/>
    <property type="project" value="UniProtKB-KW"/>
</dbReference>
<sequence>MNGVKVTQYIQIHPADNVLVALEDLPEGKEISYNDQLFKLHTAVQAKHKFTVSDMIPDEEIFMYGVLVGKAADFIPLGAAITVDNVKHAAGDFQLSERKTEWTQPDVSRFKDRNFEGFHRTDGSVGTANYWIVVPLVFCENRNINVLKDALVAKLGFQKAKSYENEVDHLIDLYHAGSSVEKILSADLQASSAGPTSKKLFKNIDGIKFLNHDMGCGGTRMDSDALCGLLAGYITHPNVAGATVLSLGCQHAQASILQAEIKKRDPQFSKPLFILEQQKIGTESKLLQEALKQTFCGLMEANKQQRQPAPLAKLCIGLECGGSDGFSGISANPALGHVSDLLVTLGGSVVLAEFPELCGVEQELSDRCVDEETASSFMGLMRRYNELAEASGSGFYANPSPGNIRDGLITDAIKSAGAAKKGGTSPVTAVLDYPEKITKAGLNLLCTPGSDVESTTAEVAAGANIVLFTTGLGTPTGNPISPVVKLSTNTRLYEKMPDIIDINCGTIIEGKESISEMGERILDYVIEVASGRLKPKAVELGQDDFIPWKRGVSL</sequence>
<dbReference type="Pfam" id="PF20629">
    <property type="entry name" value="GD_AH_C"/>
    <property type="match status" value="1"/>
</dbReference>
<evidence type="ECO:0000313" key="4">
    <source>
        <dbReference type="EMBL" id="PYF72762.1"/>
    </source>
</evidence>
<keyword evidence="5" id="KW-1185">Reference proteome</keyword>
<proteinExistence type="inferred from homology"/>
<protein>
    <submittedName>
        <fullName evidence="4">Altronate hydrolase</fullName>
    </submittedName>
</protein>